<dbReference type="PANTHER" id="PTHR30290">
    <property type="entry name" value="PERIPLASMIC BINDING COMPONENT OF ABC TRANSPORTER"/>
    <property type="match status" value="1"/>
</dbReference>
<evidence type="ECO:0000259" key="6">
    <source>
        <dbReference type="Pfam" id="PF00496"/>
    </source>
</evidence>
<reference evidence="7" key="1">
    <citation type="submission" date="2020-10" db="EMBL/GenBank/DDBJ databases">
        <title>Genomic Encyclopedia of Type Strains, Phase IV (KMG-IV): sequencing the most valuable type-strain genomes for metagenomic binning, comparative biology and taxonomic classification.</title>
        <authorList>
            <person name="Goeker M."/>
        </authorList>
    </citation>
    <scope>NUCLEOTIDE SEQUENCE</scope>
    <source>
        <strain evidence="7">DSM 13886</strain>
    </source>
</reference>
<evidence type="ECO:0000313" key="8">
    <source>
        <dbReference type="Proteomes" id="UP000658225"/>
    </source>
</evidence>
<comment type="similarity">
    <text evidence="1">Belongs to the bacterial solute-binding protein 5 family.</text>
</comment>
<keyword evidence="8" id="KW-1185">Reference proteome</keyword>
<dbReference type="PIRSF" id="PIRSF002741">
    <property type="entry name" value="MppA"/>
    <property type="match status" value="1"/>
</dbReference>
<dbReference type="AlphaFoldDB" id="A0A927R875"/>
<dbReference type="InterPro" id="IPR039424">
    <property type="entry name" value="SBP_5"/>
</dbReference>
<dbReference type="Pfam" id="PF00496">
    <property type="entry name" value="SBP_bac_5"/>
    <property type="match status" value="1"/>
</dbReference>
<evidence type="ECO:0000313" key="7">
    <source>
        <dbReference type="EMBL" id="MBE1556724.1"/>
    </source>
</evidence>
<keyword evidence="2" id="KW-0813">Transport</keyword>
<dbReference type="Gene3D" id="3.40.190.10">
    <property type="entry name" value="Periplasmic binding protein-like II"/>
    <property type="match status" value="1"/>
</dbReference>
<gene>
    <name evidence="7" type="ORF">H4683_003850</name>
</gene>
<feature type="region of interest" description="Disordered" evidence="4">
    <location>
        <begin position="33"/>
        <end position="58"/>
    </location>
</feature>
<dbReference type="RefSeq" id="WP_192600347.1">
    <property type="nucleotide sequence ID" value="NZ_JADBEL010000034.1"/>
</dbReference>
<dbReference type="EMBL" id="JADBEL010000034">
    <property type="protein sequence ID" value="MBE1556724.1"/>
    <property type="molecule type" value="Genomic_DNA"/>
</dbReference>
<feature type="compositionally biased region" description="Basic and acidic residues" evidence="4">
    <location>
        <begin position="33"/>
        <end position="51"/>
    </location>
</feature>
<dbReference type="Gene3D" id="3.10.105.10">
    <property type="entry name" value="Dipeptide-binding Protein, Domain 3"/>
    <property type="match status" value="1"/>
</dbReference>
<dbReference type="PROSITE" id="PS51257">
    <property type="entry name" value="PROKAR_LIPOPROTEIN"/>
    <property type="match status" value="1"/>
</dbReference>
<organism evidence="7 8">
    <name type="scientific">Sporosarcina limicola</name>
    <dbReference type="NCBI Taxonomy" id="34101"/>
    <lineage>
        <taxon>Bacteria</taxon>
        <taxon>Bacillati</taxon>
        <taxon>Bacillota</taxon>
        <taxon>Bacilli</taxon>
        <taxon>Bacillales</taxon>
        <taxon>Caryophanaceae</taxon>
        <taxon>Sporosarcina</taxon>
    </lineage>
</organism>
<dbReference type="Proteomes" id="UP000658225">
    <property type="component" value="Unassembled WGS sequence"/>
</dbReference>
<dbReference type="PANTHER" id="PTHR30290:SF9">
    <property type="entry name" value="OLIGOPEPTIDE-BINDING PROTEIN APPA"/>
    <property type="match status" value="1"/>
</dbReference>
<feature type="domain" description="Solute-binding protein family 5" evidence="6">
    <location>
        <begin position="102"/>
        <end position="512"/>
    </location>
</feature>
<dbReference type="GO" id="GO:0043190">
    <property type="term" value="C:ATP-binding cassette (ABC) transporter complex"/>
    <property type="evidence" value="ECO:0007669"/>
    <property type="project" value="InterPro"/>
</dbReference>
<dbReference type="Gene3D" id="3.90.76.10">
    <property type="entry name" value="Dipeptide-binding Protein, Domain 1"/>
    <property type="match status" value="1"/>
</dbReference>
<evidence type="ECO:0000256" key="1">
    <source>
        <dbReference type="ARBA" id="ARBA00005695"/>
    </source>
</evidence>
<feature type="signal peptide" evidence="5">
    <location>
        <begin position="1"/>
        <end position="26"/>
    </location>
</feature>
<dbReference type="GO" id="GO:1904680">
    <property type="term" value="F:peptide transmembrane transporter activity"/>
    <property type="evidence" value="ECO:0007669"/>
    <property type="project" value="TreeGrafter"/>
</dbReference>
<dbReference type="GO" id="GO:0015833">
    <property type="term" value="P:peptide transport"/>
    <property type="evidence" value="ECO:0007669"/>
    <property type="project" value="TreeGrafter"/>
</dbReference>
<dbReference type="InterPro" id="IPR030678">
    <property type="entry name" value="Peptide/Ni-bd"/>
</dbReference>
<feature type="chain" id="PRO_5037909884" evidence="5">
    <location>
        <begin position="27"/>
        <end position="606"/>
    </location>
</feature>
<name>A0A927R875_9BACL</name>
<sequence>MFKRYKPSIVLLALLLILGLVLSACAKDKVEGVKKDDPATEGKKDGEKKAANDGPTDGGTITGAMYSAPAGMFNPIFYDDSYEANILDFTHEGLFTQNDKLEFVANLAKDWKLNDDQTELTLHLEEGVKWHDGAEFTAKDVVFTYKSIADPDYVAAGGVRSNYVEPLLGFEAYNKGKTKDFEGVVADGDYTVIFKFEEPSVTPLYTASFTIIPEHIFKDIAIKDIPSTPESLEGGKVIGTGPFKFTDMIEREQYVLERNVDYWKGAPHLDKIVWKVIAQSVMTGLLEKGELDFVASPGGIHPADFDMVNEYKNIEIIEQPDFGYQILGFKHNHRTTADVEAGVIEPANWVPNKKLSNPVVRQAIAYAVNREGLVGEGHGKGLLHGHGQPINSPVATQFWAYDDKAAINYTYDPDKAGEMLDEAGYVDKNADGFREDPDGNEWILNMDYPTGNELREKSAPIIQEQLEEVGIKVNLRQPKEMSAYVPGLTDDNTDWDLYLIGWTLGSTDPDPSGLWAAKAGYNFSRWNNPKSGELLQKAVKAPEAFEQNFRADVYGEWQHLFSEDLPALLLYAQNSIWAYNDRIEGIIALPHTMYQDSHTWWVNDAK</sequence>
<accession>A0A927R875</accession>
<evidence type="ECO:0000256" key="3">
    <source>
        <dbReference type="ARBA" id="ARBA00022729"/>
    </source>
</evidence>
<dbReference type="CDD" id="cd08514">
    <property type="entry name" value="PBP2_AppA_like"/>
    <property type="match status" value="1"/>
</dbReference>
<protein>
    <submittedName>
        <fullName evidence="7">Peptide/nickel transport system substrate-binding protein</fullName>
    </submittedName>
</protein>
<evidence type="ECO:0000256" key="2">
    <source>
        <dbReference type="ARBA" id="ARBA00022448"/>
    </source>
</evidence>
<proteinExistence type="inferred from homology"/>
<evidence type="ECO:0000256" key="5">
    <source>
        <dbReference type="SAM" id="SignalP"/>
    </source>
</evidence>
<dbReference type="InterPro" id="IPR000914">
    <property type="entry name" value="SBP_5_dom"/>
</dbReference>
<dbReference type="SUPFAM" id="SSF53850">
    <property type="entry name" value="Periplasmic binding protein-like II"/>
    <property type="match status" value="1"/>
</dbReference>
<keyword evidence="3 5" id="KW-0732">Signal</keyword>
<dbReference type="GO" id="GO:0042597">
    <property type="term" value="C:periplasmic space"/>
    <property type="evidence" value="ECO:0007669"/>
    <property type="project" value="UniProtKB-ARBA"/>
</dbReference>
<evidence type="ECO:0000256" key="4">
    <source>
        <dbReference type="SAM" id="MobiDB-lite"/>
    </source>
</evidence>
<comment type="caution">
    <text evidence="7">The sequence shown here is derived from an EMBL/GenBank/DDBJ whole genome shotgun (WGS) entry which is preliminary data.</text>
</comment>